<organism evidence="1 2">
    <name type="scientific">Pyropia yezoensis</name>
    <name type="common">Susabi-nori</name>
    <name type="synonym">Porphyra yezoensis</name>
    <dbReference type="NCBI Taxonomy" id="2788"/>
    <lineage>
        <taxon>Eukaryota</taxon>
        <taxon>Rhodophyta</taxon>
        <taxon>Bangiophyceae</taxon>
        <taxon>Bangiales</taxon>
        <taxon>Bangiaceae</taxon>
        <taxon>Pyropia</taxon>
    </lineage>
</organism>
<accession>A0ACC3BV56</accession>
<sequence length="312" mass="33583">MAFASSWTPVAAPTGRSPFLGGRPAAVSTRPSAGPSMRNAISNDTYAPKVALPTITPSSVPSRVGNPSPVRPIRANNLLNKFRVTAVGRAKALQQYADRAIDDMAVSDPAEAYMAAGVNVLYGDPKANAGASTPSFGETLTKGKEEKLRKAELCATYLSRNRTTAEKYNDFYEVRRQALNLVDGSSYAEGLVARYPAFARKVVDRAEAEREASLRYVAPTSVEEAYMTAAADAAMKRRRSPRTPPAFGGIDGVNAVAAEYLSKNAAPLEWTQGLYDANKVASVQLGHGCDYEEGLYKKFKSVASVMRPTPRY</sequence>
<evidence type="ECO:0000313" key="1">
    <source>
        <dbReference type="EMBL" id="KAK1861551.1"/>
    </source>
</evidence>
<reference evidence="1" key="1">
    <citation type="submission" date="2019-11" db="EMBL/GenBank/DDBJ databases">
        <title>Nori genome reveals adaptations in red seaweeds to the harsh intertidal environment.</title>
        <authorList>
            <person name="Wang D."/>
            <person name="Mao Y."/>
        </authorList>
    </citation>
    <scope>NUCLEOTIDE SEQUENCE</scope>
    <source>
        <tissue evidence="1">Gametophyte</tissue>
    </source>
</reference>
<gene>
    <name evidence="1" type="ORF">I4F81_004135</name>
</gene>
<keyword evidence="2" id="KW-1185">Reference proteome</keyword>
<name>A0ACC3BV56_PYRYE</name>
<evidence type="ECO:0000313" key="2">
    <source>
        <dbReference type="Proteomes" id="UP000798662"/>
    </source>
</evidence>
<protein>
    <submittedName>
        <fullName evidence="1">Uncharacterized protein</fullName>
    </submittedName>
</protein>
<comment type="caution">
    <text evidence="1">The sequence shown here is derived from an EMBL/GenBank/DDBJ whole genome shotgun (WGS) entry which is preliminary data.</text>
</comment>
<proteinExistence type="predicted"/>
<dbReference type="EMBL" id="CM020618">
    <property type="protein sequence ID" value="KAK1861551.1"/>
    <property type="molecule type" value="Genomic_DNA"/>
</dbReference>
<dbReference type="Proteomes" id="UP000798662">
    <property type="component" value="Chromosome 1"/>
</dbReference>